<evidence type="ECO:0000256" key="5">
    <source>
        <dbReference type="PROSITE-ProRule" id="PRU00560"/>
    </source>
</evidence>
<evidence type="ECO:0000313" key="8">
    <source>
        <dbReference type="EMBL" id="KJL26033.1"/>
    </source>
</evidence>
<dbReference type="RefSeq" id="WP_045249956.1">
    <property type="nucleotide sequence ID" value="NZ_JYIT01000067.1"/>
</dbReference>
<feature type="binding site" evidence="5">
    <location>
        <begin position="250"/>
        <end position="257"/>
    </location>
    <ligand>
        <name>ATP</name>
        <dbReference type="ChEBI" id="CHEBI:30616"/>
    </ligand>
</feature>
<dbReference type="InterPro" id="IPR000212">
    <property type="entry name" value="DNA_helicase_UvrD/REP"/>
</dbReference>
<keyword evidence="3 5" id="KW-0347">Helicase</keyword>
<accession>A0A0F0KYT8</accession>
<evidence type="ECO:0000256" key="4">
    <source>
        <dbReference type="ARBA" id="ARBA00022840"/>
    </source>
</evidence>
<dbReference type="Gene3D" id="3.40.50.300">
    <property type="entry name" value="P-loop containing nucleotide triphosphate hydrolases"/>
    <property type="match status" value="2"/>
</dbReference>
<dbReference type="GO" id="GO:0005524">
    <property type="term" value="F:ATP binding"/>
    <property type="evidence" value="ECO:0007669"/>
    <property type="project" value="UniProtKB-UniRule"/>
</dbReference>
<comment type="caution">
    <text evidence="8">The sequence shown here is derived from an EMBL/GenBank/DDBJ whole genome shotgun (WGS) entry which is preliminary data.</text>
</comment>
<dbReference type="GO" id="GO:0043138">
    <property type="term" value="F:3'-5' DNA helicase activity"/>
    <property type="evidence" value="ECO:0007669"/>
    <property type="project" value="TreeGrafter"/>
</dbReference>
<dbReference type="PATRIC" id="fig|582680.7.peg.1280"/>
<dbReference type="AlphaFoldDB" id="A0A0F0KYT8"/>
<feature type="domain" description="UvrD-like helicase ATP-binding" evidence="7">
    <location>
        <begin position="229"/>
        <end position="640"/>
    </location>
</feature>
<evidence type="ECO:0000256" key="2">
    <source>
        <dbReference type="ARBA" id="ARBA00022801"/>
    </source>
</evidence>
<keyword evidence="4 5" id="KW-0067">ATP-binding</keyword>
<keyword evidence="2 5" id="KW-0378">Hydrolase</keyword>
<dbReference type="PANTHER" id="PTHR11070">
    <property type="entry name" value="UVRD / RECB / PCRA DNA HELICASE FAMILY MEMBER"/>
    <property type="match status" value="1"/>
</dbReference>
<dbReference type="GO" id="GO:0003677">
    <property type="term" value="F:DNA binding"/>
    <property type="evidence" value="ECO:0007669"/>
    <property type="project" value="InterPro"/>
</dbReference>
<feature type="region of interest" description="Disordered" evidence="6">
    <location>
        <begin position="1"/>
        <end position="31"/>
    </location>
</feature>
<dbReference type="SUPFAM" id="SSF52540">
    <property type="entry name" value="P-loop containing nucleoside triphosphate hydrolases"/>
    <property type="match status" value="1"/>
</dbReference>
<gene>
    <name evidence="8" type="primary">helD</name>
    <name evidence="8" type="ORF">RL72_01242</name>
</gene>
<dbReference type="PANTHER" id="PTHR11070:SF2">
    <property type="entry name" value="ATP-DEPENDENT DNA HELICASE SRS2"/>
    <property type="match status" value="1"/>
</dbReference>
<name>A0A0F0KYT8_9MICO</name>
<dbReference type="GO" id="GO:0016787">
    <property type="term" value="F:hydrolase activity"/>
    <property type="evidence" value="ECO:0007669"/>
    <property type="project" value="UniProtKB-UniRule"/>
</dbReference>
<evidence type="ECO:0000256" key="3">
    <source>
        <dbReference type="ARBA" id="ARBA00022806"/>
    </source>
</evidence>
<keyword evidence="9" id="KW-1185">Reference proteome</keyword>
<reference evidence="8 9" key="1">
    <citation type="submission" date="2015-02" db="EMBL/GenBank/DDBJ databases">
        <title>Draft genome sequences of ten Microbacterium spp. with emphasis on heavy metal contaminated environments.</title>
        <authorList>
            <person name="Corretto E."/>
        </authorList>
    </citation>
    <scope>NUCLEOTIDE SEQUENCE [LARGE SCALE GENOMIC DNA]</scope>
    <source>
        <strain evidence="8 9">DSM 23848</strain>
    </source>
</reference>
<keyword evidence="1 5" id="KW-0547">Nucleotide-binding</keyword>
<evidence type="ECO:0000259" key="7">
    <source>
        <dbReference type="PROSITE" id="PS51198"/>
    </source>
</evidence>
<dbReference type="EMBL" id="JYIT01000067">
    <property type="protein sequence ID" value="KJL26033.1"/>
    <property type="molecule type" value="Genomic_DNA"/>
</dbReference>
<sequence>MRSETTPETALETDTPTASSGSPDDPSVFALPPALARKSAPALIAADDAHLAAVRARLAEEIVALDERLVALRAARARLGQEALDRDLDIHRSTSRLQLLRRFGVDLCLGRMVVAGTGTEPAETVYIGRIGLSDAEGGRLLVDWRAPAAEPFFAATHADPAGLVSRRRYRWSTGPGNARRITDYWDEVFDPAAYAEAGLDAAAALDDQSAFIASLGASRSPRMRDVLGTIQSDQDAIIRASSRDALVVDGGPGTGKTVVALHRAAYLMHAEQRLSHGGILFVGPHRPYLAYVEDVLPSLGEDSVRVCTLADLAPEGRDGDRMPEEADPLARSLKSGARLLDAVTAAVRYHEHAPAERLLVETPWRDVIVEPQAWAEAFDAPAPGTAHNDARDEVWDALVGGLVEEYADEDVPPRHLDRALRQSTALQRAFVAAWPVLDPAGVVADLWSTPAYLRICAPWLDEQERAALRRGAGDGVDPRDWTRQDLPLLDAARALIGDPAAARRRRRQEAVTAEEREYRERVLDELLAADDDKESAVTGFFFGDDSAGVREMLLDEDALPRLDPDALAGPFAHVIIDEAQELSDAEWAMLLRRVPSHSLTIVGDRAQARHGFGETWSERLARVGIRRIEQASLRINYRTPEEVMTEAEPVIRAALPDANVPVSVRSSGIPVRHAAVAERDELLATWLAAHEEGIACVIGDDRPYADAQGAIDPRVRLRTPVTAKGLEFDLVVLVAPGRFGEGVEGAVDRYVSMTRATQELVILR</sequence>
<evidence type="ECO:0000256" key="1">
    <source>
        <dbReference type="ARBA" id="ARBA00022741"/>
    </source>
</evidence>
<dbReference type="EC" id="3.6.4.12" evidence="8"/>
<evidence type="ECO:0000256" key="6">
    <source>
        <dbReference type="SAM" id="MobiDB-lite"/>
    </source>
</evidence>
<dbReference type="OrthoDB" id="9787585at2"/>
<protein>
    <submittedName>
        <fullName evidence="8">Helicase IV</fullName>
        <ecNumber evidence="8">3.6.4.12</ecNumber>
    </submittedName>
</protein>
<evidence type="ECO:0000313" key="9">
    <source>
        <dbReference type="Proteomes" id="UP000033448"/>
    </source>
</evidence>
<feature type="compositionally biased region" description="Polar residues" evidence="6">
    <location>
        <begin position="1"/>
        <end position="22"/>
    </location>
</feature>
<dbReference type="NCBIfam" id="NF041254">
    <property type="entry name" value="motor_HelR"/>
    <property type="match status" value="1"/>
</dbReference>
<dbReference type="GO" id="GO:0000725">
    <property type="term" value="P:recombinational repair"/>
    <property type="evidence" value="ECO:0007669"/>
    <property type="project" value="TreeGrafter"/>
</dbReference>
<dbReference type="InterPro" id="IPR014016">
    <property type="entry name" value="UvrD-like_ATP-bd"/>
</dbReference>
<proteinExistence type="predicted"/>
<dbReference type="PROSITE" id="PS51198">
    <property type="entry name" value="UVRD_HELICASE_ATP_BIND"/>
    <property type="match status" value="1"/>
</dbReference>
<organism evidence="8 9">
    <name type="scientific">Microbacterium azadirachtae</name>
    <dbReference type="NCBI Taxonomy" id="582680"/>
    <lineage>
        <taxon>Bacteria</taxon>
        <taxon>Bacillati</taxon>
        <taxon>Actinomycetota</taxon>
        <taxon>Actinomycetes</taxon>
        <taxon>Micrococcales</taxon>
        <taxon>Microbacteriaceae</taxon>
        <taxon>Microbacterium</taxon>
    </lineage>
</organism>
<dbReference type="Proteomes" id="UP000033448">
    <property type="component" value="Unassembled WGS sequence"/>
</dbReference>
<dbReference type="InterPro" id="IPR027417">
    <property type="entry name" value="P-loop_NTPase"/>
</dbReference>